<evidence type="ECO:0000313" key="2">
    <source>
        <dbReference type="EMBL" id="GFN89341.1"/>
    </source>
</evidence>
<organism evidence="2 3">
    <name type="scientific">Plakobranchus ocellatus</name>
    <dbReference type="NCBI Taxonomy" id="259542"/>
    <lineage>
        <taxon>Eukaryota</taxon>
        <taxon>Metazoa</taxon>
        <taxon>Spiralia</taxon>
        <taxon>Lophotrochozoa</taxon>
        <taxon>Mollusca</taxon>
        <taxon>Gastropoda</taxon>
        <taxon>Heterobranchia</taxon>
        <taxon>Euthyneura</taxon>
        <taxon>Panpulmonata</taxon>
        <taxon>Sacoglossa</taxon>
        <taxon>Placobranchoidea</taxon>
        <taxon>Plakobranchidae</taxon>
        <taxon>Plakobranchus</taxon>
    </lineage>
</organism>
<proteinExistence type="predicted"/>
<feature type="compositionally biased region" description="Basic and acidic residues" evidence="1">
    <location>
        <begin position="41"/>
        <end position="58"/>
    </location>
</feature>
<name>A0AAV3Z2B5_9GAST</name>
<comment type="caution">
    <text evidence="2">The sequence shown here is derived from an EMBL/GenBank/DDBJ whole genome shotgun (WGS) entry which is preliminary data.</text>
</comment>
<dbReference type="EMBL" id="BLXT01001930">
    <property type="protein sequence ID" value="GFN89341.1"/>
    <property type="molecule type" value="Genomic_DNA"/>
</dbReference>
<protein>
    <submittedName>
        <fullName evidence="2">Uncharacterized protein</fullName>
    </submittedName>
</protein>
<evidence type="ECO:0000256" key="1">
    <source>
        <dbReference type="SAM" id="MobiDB-lite"/>
    </source>
</evidence>
<sequence length="103" mass="11446">MTPRLVACLHHTFPRLGVQAGAISRNVKELYKRECDVDFVREGTSKQHGQSRADDNGRSSRQGTGGRGRTRNVPTDLKVGPLSTLPPMPYFVKDKRSSPGRKQ</sequence>
<accession>A0AAV3Z2B5</accession>
<feature type="region of interest" description="Disordered" evidence="1">
    <location>
        <begin position="41"/>
        <end position="103"/>
    </location>
</feature>
<gene>
    <name evidence="2" type="ORF">PoB_001584700</name>
</gene>
<reference evidence="2 3" key="1">
    <citation type="journal article" date="2021" name="Elife">
        <title>Chloroplast acquisition without the gene transfer in kleptoplastic sea slugs, Plakobranchus ocellatus.</title>
        <authorList>
            <person name="Maeda T."/>
            <person name="Takahashi S."/>
            <person name="Yoshida T."/>
            <person name="Shimamura S."/>
            <person name="Takaki Y."/>
            <person name="Nagai Y."/>
            <person name="Toyoda A."/>
            <person name="Suzuki Y."/>
            <person name="Arimoto A."/>
            <person name="Ishii H."/>
            <person name="Satoh N."/>
            <person name="Nishiyama T."/>
            <person name="Hasebe M."/>
            <person name="Maruyama T."/>
            <person name="Minagawa J."/>
            <person name="Obokata J."/>
            <person name="Shigenobu S."/>
        </authorList>
    </citation>
    <scope>NUCLEOTIDE SEQUENCE [LARGE SCALE GENOMIC DNA]</scope>
</reference>
<evidence type="ECO:0000313" key="3">
    <source>
        <dbReference type="Proteomes" id="UP000735302"/>
    </source>
</evidence>
<dbReference type="AlphaFoldDB" id="A0AAV3Z2B5"/>
<dbReference type="Proteomes" id="UP000735302">
    <property type="component" value="Unassembled WGS sequence"/>
</dbReference>
<keyword evidence="3" id="KW-1185">Reference proteome</keyword>